<dbReference type="GeneID" id="25271030"/>
<dbReference type="EMBL" id="HG672615">
    <property type="protein sequence ID" value="CDI82644.1"/>
    <property type="molecule type" value="Genomic_DNA"/>
</dbReference>
<gene>
    <name evidence="1" type="ORF">EAH_00029600</name>
</gene>
<organism evidence="1 2">
    <name type="scientific">Eimeria acervulina</name>
    <name type="common">Coccidian parasite</name>
    <dbReference type="NCBI Taxonomy" id="5801"/>
    <lineage>
        <taxon>Eukaryota</taxon>
        <taxon>Sar</taxon>
        <taxon>Alveolata</taxon>
        <taxon>Apicomplexa</taxon>
        <taxon>Conoidasida</taxon>
        <taxon>Coccidia</taxon>
        <taxon>Eucoccidiorida</taxon>
        <taxon>Eimeriorina</taxon>
        <taxon>Eimeriidae</taxon>
        <taxon>Eimeria</taxon>
    </lineage>
</organism>
<reference evidence="1" key="2">
    <citation type="submission" date="2013-10" db="EMBL/GenBank/DDBJ databases">
        <authorList>
            <person name="Aslett M."/>
        </authorList>
    </citation>
    <scope>NUCLEOTIDE SEQUENCE</scope>
    <source>
        <strain evidence="1">Houghton</strain>
    </source>
</reference>
<evidence type="ECO:0000313" key="2">
    <source>
        <dbReference type="Proteomes" id="UP000018050"/>
    </source>
</evidence>
<keyword evidence="2" id="KW-1185">Reference proteome</keyword>
<name>U6GVS4_EIMAC</name>
<reference evidence="1" key="1">
    <citation type="submission" date="2013-10" db="EMBL/GenBank/DDBJ databases">
        <title>Genomic analysis of the causative agents of coccidiosis in chickens.</title>
        <authorList>
            <person name="Reid A.J."/>
            <person name="Blake D."/>
            <person name="Billington K."/>
            <person name="Browne H."/>
            <person name="Dunn M."/>
            <person name="Hung S."/>
            <person name="Kawahara F."/>
            <person name="Miranda-Saavedra D."/>
            <person name="Mourier T."/>
            <person name="Nagra H."/>
            <person name="Otto T.D."/>
            <person name="Rawlings N."/>
            <person name="Sanchez A."/>
            <person name="Sanders M."/>
            <person name="Subramaniam C."/>
            <person name="Tay Y."/>
            <person name="Dear P."/>
            <person name="Doerig C."/>
            <person name="Gruber A."/>
            <person name="Parkinson J."/>
            <person name="Shirley M."/>
            <person name="Wan K.L."/>
            <person name="Berriman M."/>
            <person name="Tomley F."/>
            <person name="Pain A."/>
        </authorList>
    </citation>
    <scope>NUCLEOTIDE SEQUENCE</scope>
    <source>
        <strain evidence="1">Houghton</strain>
    </source>
</reference>
<proteinExistence type="predicted"/>
<protein>
    <submittedName>
        <fullName evidence="1">Uncharacterized protein</fullName>
    </submittedName>
</protein>
<dbReference type="RefSeq" id="XP_013248030.1">
    <property type="nucleotide sequence ID" value="XM_013392576.1"/>
</dbReference>
<sequence length="246" mass="25279">MHTDKALLIVDLREDGAALKEVFEGLGSLLETIPVLLQWAATPGVSAELLLLLSRMQAVVLLNAPMAIATRVMLLQQLLQLVAAVAAGTIDAAAAAAQIQTNAATHADCACKSQHLPLPAAAAAAAPAVTPTAGAIKGISEAEAAASIQPAAEACDGLAAAAAAVSQAAAAAAGGLSSPEVYITPVGDVYYLKQFIYPSNLPSVYLRQSELSIEGSQQQQQLQHFLSKCLPAAIDANLLRYSKPQH</sequence>
<dbReference type="VEuPathDB" id="ToxoDB:EAH_00029600"/>
<accession>U6GVS4</accession>
<evidence type="ECO:0000313" key="1">
    <source>
        <dbReference type="EMBL" id="CDI82644.1"/>
    </source>
</evidence>
<dbReference type="Proteomes" id="UP000018050">
    <property type="component" value="Unassembled WGS sequence"/>
</dbReference>
<dbReference type="AlphaFoldDB" id="U6GVS4"/>